<dbReference type="EnsemblPlants" id="KRG94801">
    <property type="protein sequence ID" value="KRG94801"/>
    <property type="gene ID" value="GLYMA_19G110400"/>
</dbReference>
<dbReference type="AlphaFoldDB" id="A0A0R0EVA1"/>
<name>A0A0R0EVA1_SOYBN</name>
<reference evidence="1" key="3">
    <citation type="submission" date="2018-07" db="EMBL/GenBank/DDBJ databases">
        <title>WGS assembly of Glycine max.</title>
        <authorList>
            <person name="Schmutz J."/>
            <person name="Cannon S."/>
            <person name="Schlueter J."/>
            <person name="Ma J."/>
            <person name="Mitros T."/>
            <person name="Nelson W."/>
            <person name="Hyten D."/>
            <person name="Song Q."/>
            <person name="Thelen J."/>
            <person name="Cheng J."/>
            <person name="Xu D."/>
            <person name="Hellsten U."/>
            <person name="May G."/>
            <person name="Yu Y."/>
            <person name="Sakurai T."/>
            <person name="Umezawa T."/>
            <person name="Bhattacharyya M."/>
            <person name="Sandhu D."/>
            <person name="Valliyodan B."/>
            <person name="Lindquist E."/>
            <person name="Peto M."/>
            <person name="Grant D."/>
            <person name="Shu S."/>
            <person name="Goodstein D."/>
            <person name="Barry K."/>
            <person name="Futrell-Griggs M."/>
            <person name="Abernathy B."/>
            <person name="Du J."/>
            <person name="Tian Z."/>
            <person name="Zhu L."/>
            <person name="Gill N."/>
            <person name="Joshi T."/>
            <person name="Libault M."/>
            <person name="Sethuraman A."/>
            <person name="Zhang X."/>
            <person name="Shinozaki K."/>
            <person name="Nguyen H."/>
            <person name="Wing R."/>
            <person name="Cregan P."/>
            <person name="Specht J."/>
            <person name="Grimwood J."/>
            <person name="Rokhsar D."/>
            <person name="Stacey G."/>
            <person name="Shoemaker R."/>
            <person name="Jackson S."/>
        </authorList>
    </citation>
    <scope>NUCLEOTIDE SEQUENCE</scope>
    <source>
        <tissue evidence="1">Callus</tissue>
    </source>
</reference>
<evidence type="ECO:0000313" key="1">
    <source>
        <dbReference type="EMBL" id="KRG94801.1"/>
    </source>
</evidence>
<keyword evidence="3" id="KW-1185">Reference proteome</keyword>
<evidence type="ECO:0000313" key="2">
    <source>
        <dbReference type="EnsemblPlants" id="KRG94801"/>
    </source>
</evidence>
<dbReference type="InParanoid" id="A0A0R0EVA1"/>
<dbReference type="Proteomes" id="UP000008827">
    <property type="component" value="Chromosome 19"/>
</dbReference>
<organism evidence="1">
    <name type="scientific">Glycine max</name>
    <name type="common">Soybean</name>
    <name type="synonym">Glycine hispida</name>
    <dbReference type="NCBI Taxonomy" id="3847"/>
    <lineage>
        <taxon>Eukaryota</taxon>
        <taxon>Viridiplantae</taxon>
        <taxon>Streptophyta</taxon>
        <taxon>Embryophyta</taxon>
        <taxon>Tracheophyta</taxon>
        <taxon>Spermatophyta</taxon>
        <taxon>Magnoliopsida</taxon>
        <taxon>eudicotyledons</taxon>
        <taxon>Gunneridae</taxon>
        <taxon>Pentapetalae</taxon>
        <taxon>rosids</taxon>
        <taxon>fabids</taxon>
        <taxon>Fabales</taxon>
        <taxon>Fabaceae</taxon>
        <taxon>Papilionoideae</taxon>
        <taxon>50 kb inversion clade</taxon>
        <taxon>NPAAA clade</taxon>
        <taxon>indigoferoid/millettioid clade</taxon>
        <taxon>Phaseoleae</taxon>
        <taxon>Glycine</taxon>
        <taxon>Glycine subgen. Soja</taxon>
    </lineage>
</organism>
<dbReference type="Gramene" id="KRG94801">
    <property type="protein sequence ID" value="KRG94801"/>
    <property type="gene ID" value="GLYMA_19G110400"/>
</dbReference>
<reference evidence="1 2" key="1">
    <citation type="journal article" date="2010" name="Nature">
        <title>Genome sequence of the palaeopolyploid soybean.</title>
        <authorList>
            <person name="Schmutz J."/>
            <person name="Cannon S.B."/>
            <person name="Schlueter J."/>
            <person name="Ma J."/>
            <person name="Mitros T."/>
            <person name="Nelson W."/>
            <person name="Hyten D.L."/>
            <person name="Song Q."/>
            <person name="Thelen J.J."/>
            <person name="Cheng J."/>
            <person name="Xu D."/>
            <person name="Hellsten U."/>
            <person name="May G.D."/>
            <person name="Yu Y."/>
            <person name="Sakurai T."/>
            <person name="Umezawa T."/>
            <person name="Bhattacharyya M.K."/>
            <person name="Sandhu D."/>
            <person name="Valliyodan B."/>
            <person name="Lindquist E."/>
            <person name="Peto M."/>
            <person name="Grant D."/>
            <person name="Shu S."/>
            <person name="Goodstein D."/>
            <person name="Barry K."/>
            <person name="Futrell-Griggs M."/>
            <person name="Abernathy B."/>
            <person name="Du J."/>
            <person name="Tian Z."/>
            <person name="Zhu L."/>
            <person name="Gill N."/>
            <person name="Joshi T."/>
            <person name="Libault M."/>
            <person name="Sethuraman A."/>
            <person name="Zhang X.-C."/>
            <person name="Shinozaki K."/>
            <person name="Nguyen H.T."/>
            <person name="Wing R.A."/>
            <person name="Cregan P."/>
            <person name="Specht J."/>
            <person name="Grimwood J."/>
            <person name="Rokhsar D."/>
            <person name="Stacey G."/>
            <person name="Shoemaker R.C."/>
            <person name="Jackson S.A."/>
        </authorList>
    </citation>
    <scope>NUCLEOTIDE SEQUENCE</scope>
    <source>
        <strain evidence="2">cv. Williams 82</strain>
        <tissue evidence="1">Callus</tissue>
    </source>
</reference>
<reference evidence="2" key="2">
    <citation type="submission" date="2018-02" db="UniProtKB">
        <authorList>
            <consortium name="EnsemblPlants"/>
        </authorList>
    </citation>
    <scope>IDENTIFICATION</scope>
    <source>
        <strain evidence="2">Williams 82</strain>
    </source>
</reference>
<dbReference type="EMBL" id="CM000852">
    <property type="protein sequence ID" value="KRG94801.1"/>
    <property type="molecule type" value="Genomic_DNA"/>
</dbReference>
<protein>
    <submittedName>
        <fullName evidence="1 2">Uncharacterized protein</fullName>
    </submittedName>
</protein>
<proteinExistence type="predicted"/>
<accession>A0A0R0EVA1</accession>
<evidence type="ECO:0000313" key="3">
    <source>
        <dbReference type="Proteomes" id="UP000008827"/>
    </source>
</evidence>
<gene>
    <name evidence="1" type="ORF">GLYMA_19G110400</name>
</gene>
<sequence length="85" mass="9894">MVEYINSRQEIGKQFLMPNGGCKILISVFYCQPNYVSDDCVAYNCMKVKHEDDVRKMFFIYLEYNSKGPIELNATFGHSREEILA</sequence>